<keyword evidence="2" id="KW-1185">Reference proteome</keyword>
<dbReference type="Pfam" id="PF13975">
    <property type="entry name" value="gag-asp_proteas"/>
    <property type="match status" value="1"/>
</dbReference>
<dbReference type="AlphaFoldDB" id="A0A8J5SHP4"/>
<reference evidence="1" key="1">
    <citation type="journal article" date="2021" name="bioRxiv">
        <title>Whole Genome Assembly and Annotation of Northern Wild Rice, Zizania palustris L., Supports a Whole Genome Duplication in the Zizania Genus.</title>
        <authorList>
            <person name="Haas M."/>
            <person name="Kono T."/>
            <person name="Macchietto M."/>
            <person name="Millas R."/>
            <person name="McGilp L."/>
            <person name="Shao M."/>
            <person name="Duquette J."/>
            <person name="Hirsch C.N."/>
            <person name="Kimball J."/>
        </authorList>
    </citation>
    <scope>NUCLEOTIDE SEQUENCE</scope>
    <source>
        <tissue evidence="1">Fresh leaf tissue</tissue>
    </source>
</reference>
<dbReference type="OrthoDB" id="695766at2759"/>
<evidence type="ECO:0000313" key="1">
    <source>
        <dbReference type="EMBL" id="KAG8069087.1"/>
    </source>
</evidence>
<sequence length="253" mass="27992">MVDDSAPIVSSDEDDLLDDDYTHVSEGPAPQAMDIGIVMLPFKFAPLQEEVGVTQLNLGPRDAVFEKPGDTNRHLRPLYISGHIDGKPISRMLVDGGATVNLMLYSLLRKLNKDDDDLKKTNVTLNSFNGDTTEAKRVLSLELAVGNKMLPTAFFIVDVQGNYNVLLGRDWIHANQCVSSTLHQRLIQWDGDEVEIVYTDASAHVSWADASDNAAHDEIECLSGRDLSNYDFVSVSEGRFVPIFVKPVWLSCV</sequence>
<dbReference type="EMBL" id="JAAALK010000284">
    <property type="protein sequence ID" value="KAG8069087.1"/>
    <property type="molecule type" value="Genomic_DNA"/>
</dbReference>
<reference evidence="1" key="2">
    <citation type="submission" date="2021-02" db="EMBL/GenBank/DDBJ databases">
        <authorList>
            <person name="Kimball J.A."/>
            <person name="Haas M.W."/>
            <person name="Macchietto M."/>
            <person name="Kono T."/>
            <person name="Duquette J."/>
            <person name="Shao M."/>
        </authorList>
    </citation>
    <scope>NUCLEOTIDE SEQUENCE</scope>
    <source>
        <tissue evidence="1">Fresh leaf tissue</tissue>
    </source>
</reference>
<dbReference type="PANTHER" id="PTHR33240">
    <property type="entry name" value="OS08G0508500 PROTEIN"/>
    <property type="match status" value="1"/>
</dbReference>
<organism evidence="1 2">
    <name type="scientific">Zizania palustris</name>
    <name type="common">Northern wild rice</name>
    <dbReference type="NCBI Taxonomy" id="103762"/>
    <lineage>
        <taxon>Eukaryota</taxon>
        <taxon>Viridiplantae</taxon>
        <taxon>Streptophyta</taxon>
        <taxon>Embryophyta</taxon>
        <taxon>Tracheophyta</taxon>
        <taxon>Spermatophyta</taxon>
        <taxon>Magnoliopsida</taxon>
        <taxon>Liliopsida</taxon>
        <taxon>Poales</taxon>
        <taxon>Poaceae</taxon>
        <taxon>BOP clade</taxon>
        <taxon>Oryzoideae</taxon>
        <taxon>Oryzeae</taxon>
        <taxon>Zizaniinae</taxon>
        <taxon>Zizania</taxon>
    </lineage>
</organism>
<evidence type="ECO:0000313" key="2">
    <source>
        <dbReference type="Proteomes" id="UP000729402"/>
    </source>
</evidence>
<protein>
    <submittedName>
        <fullName evidence="1">Uncharacterized protein</fullName>
    </submittedName>
</protein>
<dbReference type="PANTHER" id="PTHR33240:SF15">
    <property type="entry name" value="GAG-PRO-LIKE PROTEIN"/>
    <property type="match status" value="1"/>
</dbReference>
<dbReference type="Proteomes" id="UP000729402">
    <property type="component" value="Unassembled WGS sequence"/>
</dbReference>
<accession>A0A8J5SHP4</accession>
<gene>
    <name evidence="1" type="ORF">GUJ93_ZPchr0005g16074</name>
</gene>
<name>A0A8J5SHP4_ZIZPA</name>
<dbReference type="CDD" id="cd00303">
    <property type="entry name" value="retropepsin_like"/>
    <property type="match status" value="1"/>
</dbReference>
<proteinExistence type="predicted"/>
<comment type="caution">
    <text evidence="1">The sequence shown here is derived from an EMBL/GenBank/DDBJ whole genome shotgun (WGS) entry which is preliminary data.</text>
</comment>